<reference evidence="3 4" key="1">
    <citation type="submission" date="2018-08" db="EMBL/GenBank/DDBJ databases">
        <title>Draft genome sequences of two Aspergillus turcosus clinical strains isolated from bronchoalveolar lavage fluid: one azole-susceptible and the other azole-resistant.</title>
        <authorList>
            <person name="Parent-Michaud M."/>
            <person name="Dufresne P.J."/>
            <person name="Fournier E."/>
            <person name="Martineau C."/>
            <person name="Moreira S."/>
            <person name="Perkins V."/>
            <person name="De Repentigny L."/>
            <person name="Dufresne S.F."/>
        </authorList>
    </citation>
    <scope>NUCLEOTIDE SEQUENCE [LARGE SCALE GENOMIC DNA]</scope>
    <source>
        <strain evidence="3">HMR AF 1038</strain>
    </source>
</reference>
<gene>
    <name evidence="3" type="ORF">CFD26_105719</name>
</gene>
<dbReference type="InterPro" id="IPR002110">
    <property type="entry name" value="Ankyrin_rpt"/>
</dbReference>
<dbReference type="Pfam" id="PF01048">
    <property type="entry name" value="PNP_UDP_1"/>
    <property type="match status" value="1"/>
</dbReference>
<evidence type="ECO:0000313" key="4">
    <source>
        <dbReference type="Proteomes" id="UP000215289"/>
    </source>
</evidence>
<evidence type="ECO:0000313" key="3">
    <source>
        <dbReference type="EMBL" id="RLL96220.1"/>
    </source>
</evidence>
<comment type="caution">
    <text evidence="3">The sequence shown here is derived from an EMBL/GenBank/DDBJ whole genome shotgun (WGS) entry which is preliminary data.</text>
</comment>
<dbReference type="Pfam" id="PF00023">
    <property type="entry name" value="Ank"/>
    <property type="match status" value="1"/>
</dbReference>
<evidence type="ECO:0000259" key="2">
    <source>
        <dbReference type="Pfam" id="PF01048"/>
    </source>
</evidence>
<dbReference type="SUPFAM" id="SSF48403">
    <property type="entry name" value="Ankyrin repeat"/>
    <property type="match status" value="1"/>
</dbReference>
<dbReference type="PROSITE" id="PS50088">
    <property type="entry name" value="ANK_REPEAT"/>
    <property type="match status" value="2"/>
</dbReference>
<dbReference type="GO" id="GO:0009116">
    <property type="term" value="P:nucleoside metabolic process"/>
    <property type="evidence" value="ECO:0007669"/>
    <property type="project" value="InterPro"/>
</dbReference>
<feature type="repeat" description="ANK" evidence="1">
    <location>
        <begin position="483"/>
        <end position="515"/>
    </location>
</feature>
<dbReference type="InterPro" id="IPR000845">
    <property type="entry name" value="Nucleoside_phosphorylase_d"/>
</dbReference>
<dbReference type="PROSITE" id="PS50297">
    <property type="entry name" value="ANK_REP_REGION"/>
    <property type="match status" value="2"/>
</dbReference>
<dbReference type="STRING" id="1245748.A0A3R7F5F9"/>
<keyword evidence="1" id="KW-0040">ANK repeat</keyword>
<proteinExistence type="predicted"/>
<organism evidence="3 4">
    <name type="scientific">Aspergillus turcosus</name>
    <dbReference type="NCBI Taxonomy" id="1245748"/>
    <lineage>
        <taxon>Eukaryota</taxon>
        <taxon>Fungi</taxon>
        <taxon>Dikarya</taxon>
        <taxon>Ascomycota</taxon>
        <taxon>Pezizomycotina</taxon>
        <taxon>Eurotiomycetes</taxon>
        <taxon>Eurotiomycetidae</taxon>
        <taxon>Eurotiales</taxon>
        <taxon>Aspergillaceae</taxon>
        <taxon>Aspergillus</taxon>
        <taxon>Aspergillus subgen. Fumigati</taxon>
    </lineage>
</organism>
<evidence type="ECO:0000256" key="1">
    <source>
        <dbReference type="PROSITE-ProRule" id="PRU00023"/>
    </source>
</evidence>
<protein>
    <recommendedName>
        <fullName evidence="2">Nucleoside phosphorylase domain-containing protein</fullName>
    </recommendedName>
</protein>
<feature type="domain" description="Nucleoside phosphorylase" evidence="2">
    <location>
        <begin position="14"/>
        <end position="291"/>
    </location>
</feature>
<dbReference type="Proteomes" id="UP000215289">
    <property type="component" value="Unassembled WGS sequence"/>
</dbReference>
<sequence>MEPSTRHSHGDYTVGWISALPLEMAAAEAILDATHHSLPVPAHDKNSYTLGEIAGHKVVIACLPSGRYGTTSAAVVAQQMLSTFPCIRFGLLIGIAGGIPSKNADIRLGDVVVSTPTTTHAGVVQYDYGKAYAEHFQRTGMLNKPPEILLTAVSKLRSKHLREKGMIQQFLSQMIERNPQMSQEFGFGGRQDQLFNAHYRHLESESTCDKCDRSQLVPRKQRTSNLPKIHYGLIASANQVMKDAASRDKLGRELGAYCVDMEAAGLMDHFPCLVIRGICDYADSHKNKEWQGYAAAVAAAYTKELLMGISEEEAIQKKSPLGNPSFGLALRRRVGYWEEHSIARLVDERDIIMMQTLLVQGKIFLDDIEPEYGGTALQRAIQLQDIDLIEFLIHQGADPDIADDLGTSARDEATFSFLACSHNEIYWEWHENRLHSIISIGSHLDEWNLSYLHKIILKIHRTDLLEALQDRTICSQLESRDQQGRTPLHWAAIRADADAVRLLINAKADVNARDNYHKTPLHFASETPSFECFELLLKAKSCPTSRTLIGEEPIHKICRSQADPIFVIKLLEFDVDVNSRAGGIDGVTPVTSAISGCRPGVLEELIRQNADLSMADGEGDTALFEAVACDSSECLKVLLQHQASADILHVNKRGMTVLHMAALYPSLEILEILADANLYGLDPDAKDTDSSSTGTVNKEAVASAAFCCIPLLSCEFLNKPSNNFPSLVLLVSSGHLLNAVCATSQARTLSESPIDRDESSAATNNKGWN</sequence>
<dbReference type="GO" id="GO:0003824">
    <property type="term" value="F:catalytic activity"/>
    <property type="evidence" value="ECO:0007669"/>
    <property type="project" value="InterPro"/>
</dbReference>
<dbReference type="OrthoDB" id="1577640at2759"/>
<dbReference type="SMART" id="SM00248">
    <property type="entry name" value="ANK"/>
    <property type="match status" value="7"/>
</dbReference>
<dbReference type="Gene3D" id="1.25.40.20">
    <property type="entry name" value="Ankyrin repeat-containing domain"/>
    <property type="match status" value="2"/>
</dbReference>
<dbReference type="InterPro" id="IPR035994">
    <property type="entry name" value="Nucleoside_phosphorylase_sf"/>
</dbReference>
<dbReference type="Pfam" id="PF12796">
    <property type="entry name" value="Ank_2"/>
    <property type="match status" value="2"/>
</dbReference>
<keyword evidence="4" id="KW-1185">Reference proteome</keyword>
<dbReference type="PANTHER" id="PTHR46082:SF11">
    <property type="entry name" value="AAA+ ATPASE DOMAIN-CONTAINING PROTEIN-RELATED"/>
    <property type="match status" value="1"/>
</dbReference>
<name>A0A3R7F5F9_9EURO</name>
<dbReference type="EMBL" id="NIDN02000119">
    <property type="protein sequence ID" value="RLL96220.1"/>
    <property type="molecule type" value="Genomic_DNA"/>
</dbReference>
<dbReference type="Gene3D" id="3.40.50.1580">
    <property type="entry name" value="Nucleoside phosphorylase domain"/>
    <property type="match status" value="1"/>
</dbReference>
<dbReference type="SUPFAM" id="SSF53167">
    <property type="entry name" value="Purine and uridine phosphorylases"/>
    <property type="match status" value="1"/>
</dbReference>
<dbReference type="InterPro" id="IPR053137">
    <property type="entry name" value="NLR-like"/>
</dbReference>
<dbReference type="PANTHER" id="PTHR46082">
    <property type="entry name" value="ATP/GTP-BINDING PROTEIN-RELATED"/>
    <property type="match status" value="1"/>
</dbReference>
<dbReference type="InterPro" id="IPR036770">
    <property type="entry name" value="Ankyrin_rpt-contain_sf"/>
</dbReference>
<dbReference type="AlphaFoldDB" id="A0A3R7F5F9"/>
<feature type="repeat" description="ANK" evidence="1">
    <location>
        <begin position="372"/>
        <end position="404"/>
    </location>
</feature>
<accession>A0A3R7F5F9</accession>